<sequence>MSRDESSLPAVTGTGEKAGPGGPALLPQAAVGTSLRDQVVELINDVLTDSDPEGEWAREQLRKHLASHPDNPERALLEHLMGTRKRGAGQGPSAGGEGRGPADLSEAGSANDAGLAKRIESVVGSRLLLTAFQPIHELPEGRVAGVEALTRFVSSDGTDADTWFREAEAVGLGIELELAALQCAVSAARMVPAHLFVAFNLTPATFIVTPAQDLLRNSGLALDRIVVEFRGGASDTQWNGAIDSMKPLRERGLRVAVDGSGAGFTPAERILSLRPDIIKVDRTFIDGILKEPDRDEPAVIGLAQEVGAVLAAEGIETNAELAAVIDAGLSAGQGYLLGRPSVHPLDWSSWVIQTTAGATAES</sequence>
<dbReference type="InterPro" id="IPR050706">
    <property type="entry name" value="Cyclic-di-GMP_PDE-like"/>
</dbReference>
<feature type="region of interest" description="Disordered" evidence="1">
    <location>
        <begin position="1"/>
        <end position="30"/>
    </location>
</feature>
<dbReference type="InterPro" id="IPR035919">
    <property type="entry name" value="EAL_sf"/>
</dbReference>
<dbReference type="RefSeq" id="WP_120691890.1">
    <property type="nucleotide sequence ID" value="NZ_RBNH01000004.1"/>
</dbReference>
<dbReference type="Proteomes" id="UP000273159">
    <property type="component" value="Unassembled WGS sequence"/>
</dbReference>
<dbReference type="SUPFAM" id="SSF141868">
    <property type="entry name" value="EAL domain-like"/>
    <property type="match status" value="1"/>
</dbReference>
<evidence type="ECO:0000313" key="3">
    <source>
        <dbReference type="EMBL" id="RKO25309.1"/>
    </source>
</evidence>
<dbReference type="PROSITE" id="PS50883">
    <property type="entry name" value="EAL"/>
    <property type="match status" value="1"/>
</dbReference>
<dbReference type="EMBL" id="RBNH01000004">
    <property type="protein sequence ID" value="RKO25309.1"/>
    <property type="molecule type" value="Genomic_DNA"/>
</dbReference>
<proteinExistence type="predicted"/>
<gene>
    <name evidence="3" type="ORF">D7Z96_05695</name>
</gene>
<dbReference type="GO" id="GO:0071111">
    <property type="term" value="F:cyclic-guanylate-specific phosphodiesterase activity"/>
    <property type="evidence" value="ECO:0007669"/>
    <property type="project" value="InterPro"/>
</dbReference>
<organism evidence="3 4">
    <name type="scientific">Pseudarthrobacter phenanthrenivorans</name>
    <name type="common">Arthrobacter phenanthrenivorans</name>
    <dbReference type="NCBI Taxonomy" id="361575"/>
    <lineage>
        <taxon>Bacteria</taxon>
        <taxon>Bacillati</taxon>
        <taxon>Actinomycetota</taxon>
        <taxon>Actinomycetes</taxon>
        <taxon>Micrococcales</taxon>
        <taxon>Micrococcaceae</taxon>
        <taxon>Pseudarthrobacter</taxon>
    </lineage>
</organism>
<reference evidence="3 4" key="1">
    <citation type="submission" date="2018-10" db="EMBL/GenBank/DDBJ databases">
        <title>Genome-guide identification and characterization of bacteria that degrade polycyclic aromatic hydrocarbons and resist hexavalent chromium simultaneously.</title>
        <authorList>
            <person name="Feng H."/>
        </authorList>
    </citation>
    <scope>NUCLEOTIDE SEQUENCE [LARGE SCALE GENOMIC DNA]</scope>
    <source>
        <strain evidence="3 4">J015</strain>
    </source>
</reference>
<reference evidence="4" key="2">
    <citation type="submission" date="2018-10" db="EMBL/GenBank/DDBJ databases">
        <authorList>
            <person name="Wang Y."/>
            <person name="Wang J."/>
            <person name="Yang X."/>
            <person name="Wang Z."/>
            <person name="Huang Y."/>
        </authorList>
    </citation>
    <scope>NUCLEOTIDE SEQUENCE [LARGE SCALE GENOMIC DNA]</scope>
    <source>
        <strain evidence="4">J015</strain>
    </source>
</reference>
<comment type="caution">
    <text evidence="3">The sequence shown here is derived from an EMBL/GenBank/DDBJ whole genome shotgun (WGS) entry which is preliminary data.</text>
</comment>
<name>A0A3B0FZZ3_PSEPS</name>
<protein>
    <submittedName>
        <fullName evidence="3">EAL domain-containing protein</fullName>
    </submittedName>
</protein>
<evidence type="ECO:0000313" key="4">
    <source>
        <dbReference type="Proteomes" id="UP000273159"/>
    </source>
</evidence>
<dbReference type="CDD" id="cd01948">
    <property type="entry name" value="EAL"/>
    <property type="match status" value="1"/>
</dbReference>
<evidence type="ECO:0000256" key="1">
    <source>
        <dbReference type="SAM" id="MobiDB-lite"/>
    </source>
</evidence>
<dbReference type="InterPro" id="IPR001633">
    <property type="entry name" value="EAL_dom"/>
</dbReference>
<feature type="compositionally biased region" description="Gly residues" evidence="1">
    <location>
        <begin position="88"/>
        <end position="99"/>
    </location>
</feature>
<feature type="domain" description="EAL" evidence="2">
    <location>
        <begin position="112"/>
        <end position="354"/>
    </location>
</feature>
<accession>A0A3B0FZZ3</accession>
<dbReference type="Gene3D" id="3.20.20.450">
    <property type="entry name" value="EAL domain"/>
    <property type="match status" value="1"/>
</dbReference>
<dbReference type="PANTHER" id="PTHR33121:SF76">
    <property type="entry name" value="SIGNALING PROTEIN"/>
    <property type="match status" value="1"/>
</dbReference>
<dbReference type="Pfam" id="PF00563">
    <property type="entry name" value="EAL"/>
    <property type="match status" value="1"/>
</dbReference>
<dbReference type="AlphaFoldDB" id="A0A3B0FZZ3"/>
<dbReference type="PANTHER" id="PTHR33121">
    <property type="entry name" value="CYCLIC DI-GMP PHOSPHODIESTERASE PDEF"/>
    <property type="match status" value="1"/>
</dbReference>
<evidence type="ECO:0000259" key="2">
    <source>
        <dbReference type="PROSITE" id="PS50883"/>
    </source>
</evidence>
<dbReference type="SMART" id="SM00052">
    <property type="entry name" value="EAL"/>
    <property type="match status" value="1"/>
</dbReference>
<feature type="region of interest" description="Disordered" evidence="1">
    <location>
        <begin position="85"/>
        <end position="109"/>
    </location>
</feature>